<accession>A0A445BW16</accession>
<evidence type="ECO:0000313" key="2">
    <source>
        <dbReference type="Proteomes" id="UP000289738"/>
    </source>
</evidence>
<organism evidence="1 2">
    <name type="scientific">Arachis hypogaea</name>
    <name type="common">Peanut</name>
    <dbReference type="NCBI Taxonomy" id="3818"/>
    <lineage>
        <taxon>Eukaryota</taxon>
        <taxon>Viridiplantae</taxon>
        <taxon>Streptophyta</taxon>
        <taxon>Embryophyta</taxon>
        <taxon>Tracheophyta</taxon>
        <taxon>Spermatophyta</taxon>
        <taxon>Magnoliopsida</taxon>
        <taxon>eudicotyledons</taxon>
        <taxon>Gunneridae</taxon>
        <taxon>Pentapetalae</taxon>
        <taxon>rosids</taxon>
        <taxon>fabids</taxon>
        <taxon>Fabales</taxon>
        <taxon>Fabaceae</taxon>
        <taxon>Papilionoideae</taxon>
        <taxon>50 kb inversion clade</taxon>
        <taxon>dalbergioids sensu lato</taxon>
        <taxon>Dalbergieae</taxon>
        <taxon>Pterocarpus clade</taxon>
        <taxon>Arachis</taxon>
    </lineage>
</organism>
<evidence type="ECO:0000313" key="1">
    <source>
        <dbReference type="EMBL" id="RYR42915.1"/>
    </source>
</evidence>
<keyword evidence="2" id="KW-1185">Reference proteome</keyword>
<dbReference type="Proteomes" id="UP000289738">
    <property type="component" value="Chromosome A08"/>
</dbReference>
<name>A0A445BW16_ARAHY</name>
<comment type="caution">
    <text evidence="1">The sequence shown here is derived from an EMBL/GenBank/DDBJ whole genome shotgun (WGS) entry which is preliminary data.</text>
</comment>
<reference evidence="1 2" key="1">
    <citation type="submission" date="2019-01" db="EMBL/GenBank/DDBJ databases">
        <title>Sequencing of cultivated peanut Arachis hypogaea provides insights into genome evolution and oil improvement.</title>
        <authorList>
            <person name="Chen X."/>
        </authorList>
    </citation>
    <scope>NUCLEOTIDE SEQUENCE [LARGE SCALE GENOMIC DNA]</scope>
    <source>
        <strain evidence="2">cv. Fuhuasheng</strain>
        <tissue evidence="1">Leaves</tissue>
    </source>
</reference>
<dbReference type="EMBL" id="SDMP01000008">
    <property type="protein sequence ID" value="RYR42915.1"/>
    <property type="molecule type" value="Genomic_DNA"/>
</dbReference>
<proteinExistence type="predicted"/>
<gene>
    <name evidence="1" type="ORF">Ahy_A08g039348</name>
</gene>
<sequence>MVNWKWMQIYQNAILKDTPAVSSDQCASILETQPLVRIKKEFRFEAFWAEHEECKEVIKRSWHLDDGNRSCWNQFVKKRNRCKRELTEWSRRKFKRADKEIERKKTELQHIQNLINRRDHFVWPYRSDGEYFVRTCYHNTKEKKDAIEENRLSKASTTQNMRKVWETIWRLPVPQKRETGKEEEKILCKLGCVCWCIWKERNQHIFQQSKVQPEKIIFTSEHLAAEFYNAIEKINNENRLGAGRSTEKKRVT</sequence>
<protein>
    <submittedName>
        <fullName evidence="1">Uncharacterized protein</fullName>
    </submittedName>
</protein>
<dbReference type="AlphaFoldDB" id="A0A445BW16"/>